<evidence type="ECO:0000256" key="2">
    <source>
        <dbReference type="ARBA" id="ARBA00022741"/>
    </source>
</evidence>
<dbReference type="InterPro" id="IPR004536">
    <property type="entry name" value="SPS/SelD"/>
</dbReference>
<organism evidence="9 10">
    <name type="scientific">Alloyangia pacifica</name>
    <dbReference type="NCBI Taxonomy" id="311180"/>
    <lineage>
        <taxon>Bacteria</taxon>
        <taxon>Pseudomonadati</taxon>
        <taxon>Pseudomonadota</taxon>
        <taxon>Alphaproteobacteria</taxon>
        <taxon>Rhodobacterales</taxon>
        <taxon>Roseobacteraceae</taxon>
        <taxon>Alloyangia</taxon>
    </lineage>
</organism>
<dbReference type="GO" id="GO:0005524">
    <property type="term" value="F:ATP binding"/>
    <property type="evidence" value="ECO:0007669"/>
    <property type="project" value="UniProtKB-KW"/>
</dbReference>
<dbReference type="PANTHER" id="PTHR10256">
    <property type="entry name" value="SELENIDE, WATER DIKINASE"/>
    <property type="match status" value="1"/>
</dbReference>
<evidence type="ECO:0000259" key="7">
    <source>
        <dbReference type="Pfam" id="PF02769"/>
    </source>
</evidence>
<feature type="domain" description="PurM-like C-terminal" evidence="7">
    <location>
        <begin position="550"/>
        <end position="714"/>
    </location>
</feature>
<evidence type="ECO:0000256" key="1">
    <source>
        <dbReference type="ARBA" id="ARBA00022679"/>
    </source>
</evidence>
<sequence>MRAPNLPLTRDLVLIGGGHSHALLLRMWGMKPLPGVRVTVINPGPTAPYSGMLPGFVAGHYGRDDLDIDLVKLARFAGARVILGAVTGIDRAARQVEVAGRAPIGFDVASVNIGVTSAMPDLPGFSEHALPAKPLGPFASAWDAYRAGDGPASAAVIGGGVAGAELACAMAFALQQRKRPAQVLLVERATALTALHAPAAAKLRTALAAQGVTLMENSEITEITPRGLTLADGREIAAEFIAGTAGARAQGWLQESGLELQDGFIKVAPTLQSSDPAIFAAGDCAHLVESPRPKAGVFAVREAPILLHNLRAVLEGRDDLRPYRPQRDYLKLISLGRKSALADKAGLALSGPLMWRWKDHIDRKFMHKFQELPQMTPPTLPRHHAAGMEEALGTKPMCGGCGAKVGRDALASALSTLPAPARADVTALPGDDAALLLTGGARQVMTVDHLRAFVEDPEVMARITCIHALGDVWAMGAAPQAAVASLTLPRMSEPLAERTLTECLGAITEILRAEGAELVGGHSAMGDELSIGLTITGLCERAPITLGGARPGDRLILTKPIGTGVVMAAEMAGAAKGEWVTEALKHMTTAQGVAARLLSHAAAMTDVTGFGLAGHLLNICTASGVGAQLDVARVPLLPGAEALSAAGHASTLYPKNRAALPFQPMGAKEDLMFDPQTAGGLLAAVSGDVAATLAQLRAAGFPAVEVGEITDKRGQIEMV</sequence>
<dbReference type="Gene3D" id="3.50.50.100">
    <property type="match status" value="1"/>
</dbReference>
<dbReference type="Pfam" id="PF00586">
    <property type="entry name" value="AIRS"/>
    <property type="match status" value="1"/>
</dbReference>
<protein>
    <submittedName>
        <fullName evidence="9">Selenophosphate synthase</fullName>
    </submittedName>
</protein>
<dbReference type="EMBL" id="FOZW01000012">
    <property type="protein sequence ID" value="SFT14753.1"/>
    <property type="molecule type" value="Genomic_DNA"/>
</dbReference>
<dbReference type="CDD" id="cd02195">
    <property type="entry name" value="SelD"/>
    <property type="match status" value="1"/>
</dbReference>
<dbReference type="AlphaFoldDB" id="A0A1I6VM27"/>
<dbReference type="InterPro" id="IPR016188">
    <property type="entry name" value="PurM-like_N"/>
</dbReference>
<evidence type="ECO:0000256" key="5">
    <source>
        <dbReference type="ARBA" id="ARBA00023266"/>
    </source>
</evidence>
<keyword evidence="10" id="KW-1185">Reference proteome</keyword>
<dbReference type="GO" id="GO:0004756">
    <property type="term" value="F:selenide, water dikinase activity"/>
    <property type="evidence" value="ECO:0007669"/>
    <property type="project" value="TreeGrafter"/>
</dbReference>
<evidence type="ECO:0000313" key="10">
    <source>
        <dbReference type="Proteomes" id="UP000199392"/>
    </source>
</evidence>
<accession>A0A1I6VM27</accession>
<proteinExistence type="predicted"/>
<dbReference type="NCBIfam" id="TIGR00476">
    <property type="entry name" value="selD"/>
    <property type="match status" value="1"/>
</dbReference>
<dbReference type="PANTHER" id="PTHR10256:SF0">
    <property type="entry name" value="INACTIVE SELENIDE, WATER DIKINASE-LIKE PROTEIN-RELATED"/>
    <property type="match status" value="1"/>
</dbReference>
<dbReference type="SUPFAM" id="SSF56042">
    <property type="entry name" value="PurM C-terminal domain-like"/>
    <property type="match status" value="1"/>
</dbReference>
<evidence type="ECO:0000256" key="4">
    <source>
        <dbReference type="ARBA" id="ARBA00022840"/>
    </source>
</evidence>
<dbReference type="GO" id="GO:0016260">
    <property type="term" value="P:selenocysteine biosynthetic process"/>
    <property type="evidence" value="ECO:0007669"/>
    <property type="project" value="TreeGrafter"/>
</dbReference>
<dbReference type="InterPro" id="IPR036188">
    <property type="entry name" value="FAD/NAD-bd_sf"/>
</dbReference>
<feature type="domain" description="FAD/NAD(P)-binding" evidence="8">
    <location>
        <begin position="11"/>
        <end position="302"/>
    </location>
</feature>
<dbReference type="SUPFAM" id="SSF51905">
    <property type="entry name" value="FAD/NAD(P)-binding domain"/>
    <property type="match status" value="2"/>
</dbReference>
<keyword evidence="3" id="KW-0418">Kinase</keyword>
<keyword evidence="1" id="KW-0808">Transferase</keyword>
<dbReference type="RefSeq" id="WP_092428410.1">
    <property type="nucleotide sequence ID" value="NZ_FNCL01000012.1"/>
</dbReference>
<evidence type="ECO:0000259" key="6">
    <source>
        <dbReference type="Pfam" id="PF00586"/>
    </source>
</evidence>
<gene>
    <name evidence="9" type="ORF">SAMN04488050_1125</name>
</gene>
<dbReference type="InterPro" id="IPR017584">
    <property type="entry name" value="Pyridine_nucleo_diS_OxRdtase_N"/>
</dbReference>
<dbReference type="InterPro" id="IPR036676">
    <property type="entry name" value="PurM-like_C_sf"/>
</dbReference>
<keyword evidence="2" id="KW-0547">Nucleotide-binding</keyword>
<keyword evidence="5" id="KW-0711">Selenium</keyword>
<evidence type="ECO:0000256" key="3">
    <source>
        <dbReference type="ARBA" id="ARBA00022777"/>
    </source>
</evidence>
<dbReference type="Proteomes" id="UP000199392">
    <property type="component" value="Unassembled WGS sequence"/>
</dbReference>
<dbReference type="Gene3D" id="3.30.1330.10">
    <property type="entry name" value="PurM-like, N-terminal domain"/>
    <property type="match status" value="1"/>
</dbReference>
<dbReference type="PRINTS" id="PR00368">
    <property type="entry name" value="FADPNR"/>
</dbReference>
<reference evidence="10" key="1">
    <citation type="submission" date="2016-10" db="EMBL/GenBank/DDBJ databases">
        <authorList>
            <person name="Varghese N."/>
            <person name="Submissions S."/>
        </authorList>
    </citation>
    <scope>NUCLEOTIDE SEQUENCE [LARGE SCALE GENOMIC DNA]</scope>
    <source>
        <strain evidence="10">DSM 26894</strain>
    </source>
</reference>
<dbReference type="SUPFAM" id="SSF55326">
    <property type="entry name" value="PurM N-terminal domain-like"/>
    <property type="match status" value="1"/>
</dbReference>
<dbReference type="InterPro" id="IPR036921">
    <property type="entry name" value="PurM-like_N_sf"/>
</dbReference>
<dbReference type="GO" id="GO:0016491">
    <property type="term" value="F:oxidoreductase activity"/>
    <property type="evidence" value="ECO:0007669"/>
    <property type="project" value="InterPro"/>
</dbReference>
<dbReference type="Pfam" id="PF02769">
    <property type="entry name" value="AIRS_C"/>
    <property type="match status" value="1"/>
</dbReference>
<dbReference type="GO" id="GO:0005737">
    <property type="term" value="C:cytoplasm"/>
    <property type="evidence" value="ECO:0007669"/>
    <property type="project" value="TreeGrafter"/>
</dbReference>
<dbReference type="STRING" id="311180.SAMN04488050_1125"/>
<evidence type="ECO:0000259" key="8">
    <source>
        <dbReference type="Pfam" id="PF07992"/>
    </source>
</evidence>
<dbReference type="Gene3D" id="3.90.650.10">
    <property type="entry name" value="PurM-like C-terminal domain"/>
    <property type="match status" value="1"/>
</dbReference>
<dbReference type="NCBIfam" id="TIGR03169">
    <property type="entry name" value="Nterm_to_SelD"/>
    <property type="match status" value="1"/>
</dbReference>
<dbReference type="Pfam" id="PF07992">
    <property type="entry name" value="Pyr_redox_2"/>
    <property type="match status" value="1"/>
</dbReference>
<dbReference type="InterPro" id="IPR023753">
    <property type="entry name" value="FAD/NAD-binding_dom"/>
</dbReference>
<feature type="domain" description="PurM-like N-terminal" evidence="6">
    <location>
        <begin position="430"/>
        <end position="538"/>
    </location>
</feature>
<evidence type="ECO:0000313" key="9">
    <source>
        <dbReference type="EMBL" id="SFT14753.1"/>
    </source>
</evidence>
<name>A0A1I6VM27_9RHOB</name>
<keyword evidence="4" id="KW-0067">ATP-binding</keyword>
<dbReference type="InterPro" id="IPR010918">
    <property type="entry name" value="PurM-like_C_dom"/>
</dbReference>
<dbReference type="OrthoDB" id="9767928at2"/>